<organism evidence="1 2">
    <name type="scientific">Sphaerisporangium melleum</name>
    <dbReference type="NCBI Taxonomy" id="321316"/>
    <lineage>
        <taxon>Bacteria</taxon>
        <taxon>Bacillati</taxon>
        <taxon>Actinomycetota</taxon>
        <taxon>Actinomycetes</taxon>
        <taxon>Streptosporangiales</taxon>
        <taxon>Streptosporangiaceae</taxon>
        <taxon>Sphaerisporangium</taxon>
    </lineage>
</organism>
<evidence type="ECO:0000313" key="1">
    <source>
        <dbReference type="EMBL" id="GGL03822.1"/>
    </source>
</evidence>
<reference evidence="1" key="1">
    <citation type="journal article" date="2014" name="Int. J. Syst. Evol. Microbiol.">
        <title>Complete genome sequence of Corynebacterium casei LMG S-19264T (=DSM 44701T), isolated from a smear-ripened cheese.</title>
        <authorList>
            <consortium name="US DOE Joint Genome Institute (JGI-PGF)"/>
            <person name="Walter F."/>
            <person name="Albersmeier A."/>
            <person name="Kalinowski J."/>
            <person name="Ruckert C."/>
        </authorList>
    </citation>
    <scope>NUCLEOTIDE SEQUENCE</scope>
    <source>
        <strain evidence="1">JCM 13064</strain>
    </source>
</reference>
<dbReference type="AlphaFoldDB" id="A0A917VNU2"/>
<gene>
    <name evidence="1" type="ORF">GCM10007964_52380</name>
</gene>
<proteinExistence type="predicted"/>
<accession>A0A917VNU2</accession>
<dbReference type="EMBL" id="BMNT01000031">
    <property type="protein sequence ID" value="GGL03822.1"/>
    <property type="molecule type" value="Genomic_DNA"/>
</dbReference>
<evidence type="ECO:0000313" key="2">
    <source>
        <dbReference type="Proteomes" id="UP000645217"/>
    </source>
</evidence>
<protein>
    <submittedName>
        <fullName evidence="1">Uncharacterized protein</fullName>
    </submittedName>
</protein>
<dbReference type="Proteomes" id="UP000645217">
    <property type="component" value="Unassembled WGS sequence"/>
</dbReference>
<reference evidence="1" key="2">
    <citation type="submission" date="2020-09" db="EMBL/GenBank/DDBJ databases">
        <authorList>
            <person name="Sun Q."/>
            <person name="Ohkuma M."/>
        </authorList>
    </citation>
    <scope>NUCLEOTIDE SEQUENCE</scope>
    <source>
        <strain evidence="1">JCM 13064</strain>
    </source>
</reference>
<name>A0A917VNU2_9ACTN</name>
<keyword evidence="2" id="KW-1185">Reference proteome</keyword>
<comment type="caution">
    <text evidence="1">The sequence shown here is derived from an EMBL/GenBank/DDBJ whole genome shotgun (WGS) entry which is preliminary data.</text>
</comment>
<sequence>MVTPDGRMGIIHMSFPHVERHHMDEQKYEDEAAEVVEIKIRPLDRLETTAVSNSTGN</sequence>